<feature type="region of interest" description="Disordered" evidence="1">
    <location>
        <begin position="66"/>
        <end position="86"/>
    </location>
</feature>
<comment type="caution">
    <text evidence="2">The sequence shown here is derived from an EMBL/GenBank/DDBJ whole genome shotgun (WGS) entry which is preliminary data.</text>
</comment>
<proteinExistence type="predicted"/>
<accession>A0A2J8JD69</accession>
<evidence type="ECO:0000313" key="3">
    <source>
        <dbReference type="Proteomes" id="UP000236370"/>
    </source>
</evidence>
<evidence type="ECO:0000313" key="2">
    <source>
        <dbReference type="EMBL" id="PNI20718.1"/>
    </source>
</evidence>
<gene>
    <name evidence="2" type="ORF">CK820_G0048521</name>
</gene>
<feature type="non-terminal residue" evidence="2">
    <location>
        <position position="1"/>
    </location>
</feature>
<evidence type="ECO:0000256" key="1">
    <source>
        <dbReference type="SAM" id="MobiDB-lite"/>
    </source>
</evidence>
<organism evidence="2 3">
    <name type="scientific">Pan troglodytes</name>
    <name type="common">Chimpanzee</name>
    <dbReference type="NCBI Taxonomy" id="9598"/>
    <lineage>
        <taxon>Eukaryota</taxon>
        <taxon>Metazoa</taxon>
        <taxon>Chordata</taxon>
        <taxon>Craniata</taxon>
        <taxon>Vertebrata</taxon>
        <taxon>Euteleostomi</taxon>
        <taxon>Mammalia</taxon>
        <taxon>Eutheria</taxon>
        <taxon>Euarchontoglires</taxon>
        <taxon>Primates</taxon>
        <taxon>Haplorrhini</taxon>
        <taxon>Catarrhini</taxon>
        <taxon>Hominidae</taxon>
        <taxon>Pan</taxon>
    </lineage>
</organism>
<reference evidence="2 3" key="1">
    <citation type="submission" date="2017-12" db="EMBL/GenBank/DDBJ databases">
        <title>High-resolution comparative analysis of great ape genomes.</title>
        <authorList>
            <person name="Pollen A."/>
            <person name="Hastie A."/>
            <person name="Hormozdiari F."/>
            <person name="Dougherty M."/>
            <person name="Liu R."/>
            <person name="Chaisson M."/>
            <person name="Hoppe E."/>
            <person name="Hill C."/>
            <person name="Pang A."/>
            <person name="Hillier L."/>
            <person name="Baker C."/>
            <person name="Armstrong J."/>
            <person name="Shendure J."/>
            <person name="Paten B."/>
            <person name="Wilson R."/>
            <person name="Chao H."/>
            <person name="Schneider V."/>
            <person name="Ventura M."/>
            <person name="Kronenberg Z."/>
            <person name="Murali S."/>
            <person name="Gordon D."/>
            <person name="Cantsilieris S."/>
            <person name="Munson K."/>
            <person name="Nelson B."/>
            <person name="Raja A."/>
            <person name="Underwood J."/>
            <person name="Diekhans M."/>
            <person name="Fiddes I."/>
            <person name="Haussler D."/>
            <person name="Eichler E."/>
        </authorList>
    </citation>
    <scope>NUCLEOTIDE SEQUENCE [LARGE SCALE GENOMIC DNA]</scope>
    <source>
        <strain evidence="2">Yerkes chimp pedigree #C0471</strain>
    </source>
</reference>
<dbReference type="Proteomes" id="UP000236370">
    <property type="component" value="Unassembled WGS sequence"/>
</dbReference>
<sequence>RRLWQSAQQVRRGWRPFSQEYCQMLILTPPGIPSPGPSFVSSGPGPSCPHSVWPCSSPAFATVRWDRRRPGPPLPPSGHLGHRRGA</sequence>
<protein>
    <submittedName>
        <fullName evidence="2">USP32 isoform 2</fullName>
    </submittedName>
</protein>
<dbReference type="AlphaFoldDB" id="A0A2J8JD69"/>
<name>A0A2J8JD69_PANTR</name>
<dbReference type="EMBL" id="NBAG03000473">
    <property type="protein sequence ID" value="PNI20718.1"/>
    <property type="molecule type" value="Genomic_DNA"/>
</dbReference>